<keyword evidence="3" id="KW-0804">Transcription</keyword>
<dbReference type="Gene3D" id="1.10.357.10">
    <property type="entry name" value="Tetracycline Repressor, domain 2"/>
    <property type="match status" value="1"/>
</dbReference>
<dbReference type="PROSITE" id="PS01081">
    <property type="entry name" value="HTH_TETR_1"/>
    <property type="match status" value="1"/>
</dbReference>
<dbReference type="Pfam" id="PF17754">
    <property type="entry name" value="TetR_C_14"/>
    <property type="match status" value="1"/>
</dbReference>
<evidence type="ECO:0000256" key="4">
    <source>
        <dbReference type="PROSITE-ProRule" id="PRU00335"/>
    </source>
</evidence>
<dbReference type="PROSITE" id="PS50977">
    <property type="entry name" value="HTH_TETR_2"/>
    <property type="match status" value="1"/>
</dbReference>
<evidence type="ECO:0000256" key="3">
    <source>
        <dbReference type="ARBA" id="ARBA00023163"/>
    </source>
</evidence>
<dbReference type="PANTHER" id="PTHR30055:SF238">
    <property type="entry name" value="MYCOFACTOCIN BIOSYNTHESIS TRANSCRIPTIONAL REGULATOR MFTR-RELATED"/>
    <property type="match status" value="1"/>
</dbReference>
<feature type="domain" description="HTH tetR-type" evidence="5">
    <location>
        <begin position="19"/>
        <end position="79"/>
    </location>
</feature>
<feature type="DNA-binding region" description="H-T-H motif" evidence="4">
    <location>
        <begin position="42"/>
        <end position="61"/>
    </location>
</feature>
<accession>A0A5M3WJW2</accession>
<evidence type="ECO:0000256" key="2">
    <source>
        <dbReference type="ARBA" id="ARBA00023125"/>
    </source>
</evidence>
<evidence type="ECO:0000256" key="1">
    <source>
        <dbReference type="ARBA" id="ARBA00023015"/>
    </source>
</evidence>
<gene>
    <name evidence="6" type="ORF">Amac_022660</name>
</gene>
<dbReference type="Pfam" id="PF00440">
    <property type="entry name" value="TetR_N"/>
    <property type="match status" value="1"/>
</dbReference>
<dbReference type="GO" id="GO:0003700">
    <property type="term" value="F:DNA-binding transcription factor activity"/>
    <property type="evidence" value="ECO:0007669"/>
    <property type="project" value="TreeGrafter"/>
</dbReference>
<dbReference type="AlphaFoldDB" id="A0A5M3WJW2"/>
<keyword evidence="2 4" id="KW-0238">DNA-binding</keyword>
<protein>
    <submittedName>
        <fullName evidence="6">TetR family transcriptional regulator</fullName>
    </submittedName>
</protein>
<name>A0A5M3WJW2_9ACTN</name>
<dbReference type="EMBL" id="BLAE01000011">
    <property type="protein sequence ID" value="GES08670.1"/>
    <property type="molecule type" value="Genomic_DNA"/>
</dbReference>
<dbReference type="Proteomes" id="UP000331127">
    <property type="component" value="Unassembled WGS sequence"/>
</dbReference>
<keyword evidence="7" id="KW-1185">Reference proteome</keyword>
<dbReference type="PANTHER" id="PTHR30055">
    <property type="entry name" value="HTH-TYPE TRANSCRIPTIONAL REGULATOR RUTR"/>
    <property type="match status" value="1"/>
</dbReference>
<reference evidence="6 7" key="1">
    <citation type="submission" date="2019-10" db="EMBL/GenBank/DDBJ databases">
        <title>Whole genome shotgun sequence of Acrocarpospora macrocephala NBRC 16266.</title>
        <authorList>
            <person name="Ichikawa N."/>
            <person name="Kimura A."/>
            <person name="Kitahashi Y."/>
            <person name="Komaki H."/>
            <person name="Oguchi A."/>
        </authorList>
    </citation>
    <scope>NUCLEOTIDE SEQUENCE [LARGE SCALE GENOMIC DNA]</scope>
    <source>
        <strain evidence="6 7">NBRC 16266</strain>
    </source>
</reference>
<evidence type="ECO:0000313" key="6">
    <source>
        <dbReference type="EMBL" id="GES08670.1"/>
    </source>
</evidence>
<sequence length="202" mass="22140">MEVVILMAGTQGLRERKKAATRQAVHDAAMRLTIERGIDNVTIDEITEAAGISRRSFSNYFTGKEDALLYADGQQMRALLAAIHDRPAGESAWTAMRAVVATMADRDEHTVSEWAIRTRLALTHPGLLAVQLGNHAALERDLAAVVAERDGVGPVRAHVLATAFLASVRIAMRLWVQDGQPGRPGEVIERVLDEMERPFDGH</sequence>
<dbReference type="InterPro" id="IPR050109">
    <property type="entry name" value="HTH-type_TetR-like_transc_reg"/>
</dbReference>
<dbReference type="InterPro" id="IPR023772">
    <property type="entry name" value="DNA-bd_HTH_TetR-type_CS"/>
</dbReference>
<comment type="caution">
    <text evidence="6">The sequence shown here is derived from an EMBL/GenBank/DDBJ whole genome shotgun (WGS) entry which is preliminary data.</text>
</comment>
<dbReference type="Gene3D" id="1.10.10.60">
    <property type="entry name" value="Homeodomain-like"/>
    <property type="match status" value="1"/>
</dbReference>
<evidence type="ECO:0000259" key="5">
    <source>
        <dbReference type="PROSITE" id="PS50977"/>
    </source>
</evidence>
<dbReference type="InterPro" id="IPR009057">
    <property type="entry name" value="Homeodomain-like_sf"/>
</dbReference>
<dbReference type="SUPFAM" id="SSF46689">
    <property type="entry name" value="Homeodomain-like"/>
    <property type="match status" value="1"/>
</dbReference>
<evidence type="ECO:0000313" key="7">
    <source>
        <dbReference type="Proteomes" id="UP000331127"/>
    </source>
</evidence>
<keyword evidence="1" id="KW-0805">Transcription regulation</keyword>
<organism evidence="6 7">
    <name type="scientific">Acrocarpospora macrocephala</name>
    <dbReference type="NCBI Taxonomy" id="150177"/>
    <lineage>
        <taxon>Bacteria</taxon>
        <taxon>Bacillati</taxon>
        <taxon>Actinomycetota</taxon>
        <taxon>Actinomycetes</taxon>
        <taxon>Streptosporangiales</taxon>
        <taxon>Streptosporangiaceae</taxon>
        <taxon>Acrocarpospora</taxon>
    </lineage>
</organism>
<dbReference type="InterPro" id="IPR041347">
    <property type="entry name" value="MftR_C"/>
</dbReference>
<dbReference type="InterPro" id="IPR001647">
    <property type="entry name" value="HTH_TetR"/>
</dbReference>
<dbReference type="GO" id="GO:0000976">
    <property type="term" value="F:transcription cis-regulatory region binding"/>
    <property type="evidence" value="ECO:0007669"/>
    <property type="project" value="TreeGrafter"/>
</dbReference>
<proteinExistence type="predicted"/>